<accession>A0A0W7WNG2</accession>
<evidence type="ECO:0000256" key="2">
    <source>
        <dbReference type="ARBA" id="ARBA00007639"/>
    </source>
</evidence>
<name>A0A0W7WNG2_9RHOB</name>
<feature type="chain" id="PRO_5006936484" description="Periplasmic binding protein domain-containing protein" evidence="4">
    <location>
        <begin position="27"/>
        <end position="345"/>
    </location>
</feature>
<dbReference type="AlphaFoldDB" id="A0A0W7WNG2"/>
<sequence length="345" mass="36149">MQRTGISGVVLGAATALGLVAGPALAQDPITVGVSWFKFADERWVIDEAGIKSVLEEAGAEYISADANFSPEKSVADIENLITRGADVLIVMSGVADAVGPVVNRALAEGIPVVAYDQLIEVPGTFYVSFDARSVGQELANGMLEVAPEGNYAIIKGDDGDPNTHQMFGAYQQVMQPKYDAGEITVVGEQFIDGWRPETAKDTIEQILTANDNDVDAVMVMNDGMASGVAQALEEQGLDIPLSGQDGAPGALNRIARGQQTFTIWKNAFDLGAKAAEVALQLAEGNEVEGAGTFDGGPQGVELDAILLPVERIDATNLDRTVDVGWATVDRICAGVGDNAPAICQ</sequence>
<evidence type="ECO:0000259" key="5">
    <source>
        <dbReference type="Pfam" id="PF13407"/>
    </source>
</evidence>
<evidence type="ECO:0000313" key="6">
    <source>
        <dbReference type="EMBL" id="KUF12126.1"/>
    </source>
</evidence>
<evidence type="ECO:0000256" key="4">
    <source>
        <dbReference type="SAM" id="SignalP"/>
    </source>
</evidence>
<dbReference type="PANTHER" id="PTHR30036">
    <property type="entry name" value="D-XYLOSE-BINDING PERIPLASMIC PROTEIN"/>
    <property type="match status" value="1"/>
</dbReference>
<dbReference type="EMBL" id="LPXO01000002">
    <property type="protein sequence ID" value="KUF12126.1"/>
    <property type="molecule type" value="Genomic_DNA"/>
</dbReference>
<proteinExistence type="inferred from homology"/>
<evidence type="ECO:0000313" key="7">
    <source>
        <dbReference type="Proteomes" id="UP000054396"/>
    </source>
</evidence>
<reference evidence="6 7" key="1">
    <citation type="submission" date="2015-12" db="EMBL/GenBank/DDBJ databases">
        <authorList>
            <person name="Shamseldin A."/>
            <person name="Moawad H."/>
            <person name="Abd El-Rahim W.M."/>
            <person name="Sadowsky M.J."/>
        </authorList>
    </citation>
    <scope>NUCLEOTIDE SEQUENCE [LARGE SCALE GENOMIC DNA]</scope>
    <source>
        <strain evidence="6 7">SJ5A-1</strain>
    </source>
</reference>
<dbReference type="GO" id="GO:0030246">
    <property type="term" value="F:carbohydrate binding"/>
    <property type="evidence" value="ECO:0007669"/>
    <property type="project" value="TreeGrafter"/>
</dbReference>
<dbReference type="InterPro" id="IPR028082">
    <property type="entry name" value="Peripla_BP_I"/>
</dbReference>
<feature type="domain" description="Periplasmic binding protein" evidence="5">
    <location>
        <begin position="33"/>
        <end position="287"/>
    </location>
</feature>
<comment type="subcellular location">
    <subcellularLocation>
        <location evidence="1">Periplasm</location>
    </subcellularLocation>
</comment>
<keyword evidence="7" id="KW-1185">Reference proteome</keyword>
<dbReference type="Gene3D" id="3.40.50.2300">
    <property type="match status" value="2"/>
</dbReference>
<keyword evidence="3 4" id="KW-0732">Signal</keyword>
<dbReference type="SUPFAM" id="SSF53822">
    <property type="entry name" value="Periplasmic binding protein-like I"/>
    <property type="match status" value="1"/>
</dbReference>
<dbReference type="GO" id="GO:0030288">
    <property type="term" value="C:outer membrane-bounded periplasmic space"/>
    <property type="evidence" value="ECO:0007669"/>
    <property type="project" value="TreeGrafter"/>
</dbReference>
<dbReference type="Proteomes" id="UP000054396">
    <property type="component" value="Unassembled WGS sequence"/>
</dbReference>
<protein>
    <recommendedName>
        <fullName evidence="5">Periplasmic binding protein domain-containing protein</fullName>
    </recommendedName>
</protein>
<comment type="caution">
    <text evidence="6">The sequence shown here is derived from an EMBL/GenBank/DDBJ whole genome shotgun (WGS) entry which is preliminary data.</text>
</comment>
<dbReference type="InterPro" id="IPR025997">
    <property type="entry name" value="SBP_2_dom"/>
</dbReference>
<evidence type="ECO:0000256" key="3">
    <source>
        <dbReference type="ARBA" id="ARBA00022729"/>
    </source>
</evidence>
<dbReference type="Pfam" id="PF13407">
    <property type="entry name" value="Peripla_BP_4"/>
    <property type="match status" value="1"/>
</dbReference>
<dbReference type="STRING" id="1685382.AVJ23_06030"/>
<feature type="signal peptide" evidence="4">
    <location>
        <begin position="1"/>
        <end position="26"/>
    </location>
</feature>
<dbReference type="PANTHER" id="PTHR30036:SF1">
    <property type="entry name" value="D-XYLOSE-BINDING PERIPLASMIC PROTEIN"/>
    <property type="match status" value="1"/>
</dbReference>
<evidence type="ECO:0000256" key="1">
    <source>
        <dbReference type="ARBA" id="ARBA00004418"/>
    </source>
</evidence>
<dbReference type="InterPro" id="IPR050555">
    <property type="entry name" value="Bact_Solute-Bind_Prot2"/>
</dbReference>
<dbReference type="RefSeq" id="WP_058861245.1">
    <property type="nucleotide sequence ID" value="NZ_LPXO01000002.1"/>
</dbReference>
<comment type="similarity">
    <text evidence="2">Belongs to the bacterial solute-binding protein 2 family.</text>
</comment>
<gene>
    <name evidence="6" type="ORF">AVJ23_06030</name>
</gene>
<dbReference type="OrthoDB" id="9773673at2"/>
<organism evidence="6 7">
    <name type="scientific">Pseudoponticoccus marisrubri</name>
    <dbReference type="NCBI Taxonomy" id="1685382"/>
    <lineage>
        <taxon>Bacteria</taxon>
        <taxon>Pseudomonadati</taxon>
        <taxon>Pseudomonadota</taxon>
        <taxon>Alphaproteobacteria</taxon>
        <taxon>Rhodobacterales</taxon>
        <taxon>Roseobacteraceae</taxon>
        <taxon>Pseudoponticoccus</taxon>
    </lineage>
</organism>